<gene>
    <name evidence="2" type="ORF">MHA01_22530</name>
</gene>
<feature type="transmembrane region" description="Helical" evidence="1">
    <location>
        <begin position="12"/>
        <end position="33"/>
    </location>
</feature>
<keyword evidence="1" id="KW-0472">Membrane</keyword>
<dbReference type="AlphaFoldDB" id="A0A510Y7K2"/>
<reference evidence="2 3" key="1">
    <citation type="submission" date="2019-07" db="EMBL/GenBank/DDBJ databases">
        <title>Whole genome shotgun sequence of Marinococcus halophilus NBRC 102359.</title>
        <authorList>
            <person name="Hosoyama A."/>
            <person name="Uohara A."/>
            <person name="Ohji S."/>
            <person name="Ichikawa N."/>
        </authorList>
    </citation>
    <scope>NUCLEOTIDE SEQUENCE [LARGE SCALE GENOMIC DNA]</scope>
    <source>
        <strain evidence="2 3">NBRC 102359</strain>
    </source>
</reference>
<dbReference type="Proteomes" id="UP000321051">
    <property type="component" value="Unassembled WGS sequence"/>
</dbReference>
<dbReference type="OrthoDB" id="2111373at2"/>
<evidence type="ECO:0008006" key="4">
    <source>
        <dbReference type="Google" id="ProtNLM"/>
    </source>
</evidence>
<dbReference type="STRING" id="1371.GCA_900166605_03103"/>
<evidence type="ECO:0000256" key="1">
    <source>
        <dbReference type="SAM" id="Phobius"/>
    </source>
</evidence>
<organism evidence="2 3">
    <name type="scientific">Marinococcus halophilus</name>
    <dbReference type="NCBI Taxonomy" id="1371"/>
    <lineage>
        <taxon>Bacteria</taxon>
        <taxon>Bacillati</taxon>
        <taxon>Bacillota</taxon>
        <taxon>Bacilli</taxon>
        <taxon>Bacillales</taxon>
        <taxon>Bacillaceae</taxon>
        <taxon>Marinococcus</taxon>
    </lineage>
</organism>
<keyword evidence="3" id="KW-1185">Reference proteome</keyword>
<dbReference type="EMBL" id="BJUN01000013">
    <property type="protein sequence ID" value="GEK59348.1"/>
    <property type="molecule type" value="Genomic_DNA"/>
</dbReference>
<sequence length="203" mass="21599">MNSLWRKSLRWSTLIGFVTLILAAIFSVVSTAVLSGVGWAIGMIVVLIIVFTGVVFDVIGVAATAAKPRPFNAMAAKKVPGASHSVFIQRNADRVANFCADVIGDISGVVSGTASSAVVVQLGMTIGTNNSSNGQLILSTVFTAIVAALTVSGKALGKTFAITYANNIVFQVGRILYFIENKLKIKLIPKKRRWKSSTEKHSR</sequence>
<keyword evidence="1" id="KW-0812">Transmembrane</keyword>
<evidence type="ECO:0000313" key="2">
    <source>
        <dbReference type="EMBL" id="GEK59348.1"/>
    </source>
</evidence>
<name>A0A510Y7K2_MARHA</name>
<feature type="transmembrane region" description="Helical" evidence="1">
    <location>
        <begin position="39"/>
        <end position="65"/>
    </location>
</feature>
<dbReference type="RefSeq" id="WP_079476777.1">
    <property type="nucleotide sequence ID" value="NZ_BJUN01000013.1"/>
</dbReference>
<evidence type="ECO:0000313" key="3">
    <source>
        <dbReference type="Proteomes" id="UP000321051"/>
    </source>
</evidence>
<comment type="caution">
    <text evidence="2">The sequence shown here is derived from an EMBL/GenBank/DDBJ whole genome shotgun (WGS) entry which is preliminary data.</text>
</comment>
<protein>
    <recommendedName>
        <fullName evidence="4">CNNM transmembrane domain-containing protein</fullName>
    </recommendedName>
</protein>
<feature type="transmembrane region" description="Helical" evidence="1">
    <location>
        <begin position="136"/>
        <end position="155"/>
    </location>
</feature>
<proteinExistence type="predicted"/>
<keyword evidence="1" id="KW-1133">Transmembrane helix</keyword>
<accession>A0A510Y7K2</accession>